<feature type="domain" description="F-box associated beta-propeller type 3" evidence="2">
    <location>
        <begin position="114"/>
        <end position="306"/>
    </location>
</feature>
<dbReference type="EnsemblPlants" id="OPUNC12G11260.1">
    <property type="protein sequence ID" value="OPUNC12G11260.1"/>
    <property type="gene ID" value="OPUNC12G11260"/>
</dbReference>
<dbReference type="PANTHER" id="PTHR31672:SF13">
    <property type="entry name" value="F-BOX PROTEIN CPR30-LIKE"/>
    <property type="match status" value="1"/>
</dbReference>
<dbReference type="AlphaFoldDB" id="A0A0E0MMK6"/>
<evidence type="ECO:0000259" key="1">
    <source>
        <dbReference type="Pfam" id="PF00646"/>
    </source>
</evidence>
<dbReference type="SUPFAM" id="SSF81383">
    <property type="entry name" value="F-box domain"/>
    <property type="match status" value="1"/>
</dbReference>
<accession>A0A0E0MMK6</accession>
<dbReference type="Gene3D" id="1.20.1280.50">
    <property type="match status" value="1"/>
</dbReference>
<dbReference type="InterPro" id="IPR050796">
    <property type="entry name" value="SCF_F-box_component"/>
</dbReference>
<evidence type="ECO:0000259" key="2">
    <source>
        <dbReference type="Pfam" id="PF08268"/>
    </source>
</evidence>
<dbReference type="STRING" id="4537.A0A0E0MMK6"/>
<dbReference type="InterPro" id="IPR013187">
    <property type="entry name" value="F-box-assoc_dom_typ3"/>
</dbReference>
<dbReference type="InterPro" id="IPR001810">
    <property type="entry name" value="F-box_dom"/>
</dbReference>
<dbReference type="PANTHER" id="PTHR31672">
    <property type="entry name" value="BNACNNG10540D PROTEIN"/>
    <property type="match status" value="1"/>
</dbReference>
<dbReference type="Pfam" id="PF00646">
    <property type="entry name" value="F-box"/>
    <property type="match status" value="1"/>
</dbReference>
<evidence type="ECO:0000313" key="4">
    <source>
        <dbReference type="Proteomes" id="UP000026962"/>
    </source>
</evidence>
<dbReference type="eggNOG" id="ENOG502STSX">
    <property type="taxonomic scope" value="Eukaryota"/>
</dbReference>
<dbReference type="OMA" id="HRTHAWA"/>
<name>A0A0E0MMK6_ORYPU</name>
<dbReference type="HOGENOM" id="CLU_053613_0_0_1"/>
<dbReference type="InterPro" id="IPR036047">
    <property type="entry name" value="F-box-like_dom_sf"/>
</dbReference>
<feature type="domain" description="F-box" evidence="1">
    <location>
        <begin position="13"/>
        <end position="45"/>
    </location>
</feature>
<dbReference type="Pfam" id="PF08268">
    <property type="entry name" value="FBA_3"/>
    <property type="match status" value="1"/>
</dbReference>
<reference evidence="3" key="2">
    <citation type="submission" date="2018-05" db="EMBL/GenBank/DDBJ databases">
        <title>OpunRS2 (Oryza punctata Reference Sequence Version 2).</title>
        <authorList>
            <person name="Zhang J."/>
            <person name="Kudrna D."/>
            <person name="Lee S."/>
            <person name="Talag J."/>
            <person name="Welchert J."/>
            <person name="Wing R.A."/>
        </authorList>
    </citation>
    <scope>NUCLEOTIDE SEQUENCE [LARGE SCALE GENOMIC DNA]</scope>
</reference>
<keyword evidence="4" id="KW-1185">Reference proteome</keyword>
<evidence type="ECO:0000313" key="3">
    <source>
        <dbReference type="EnsemblPlants" id="OPUNC12G11260.1"/>
    </source>
</evidence>
<protein>
    <submittedName>
        <fullName evidence="3">Uncharacterized protein</fullName>
    </submittedName>
</protein>
<dbReference type="Proteomes" id="UP000026962">
    <property type="component" value="Chromosome 12"/>
</dbReference>
<proteinExistence type="predicted"/>
<reference evidence="3" key="1">
    <citation type="submission" date="2015-04" db="UniProtKB">
        <authorList>
            <consortium name="EnsemblPlants"/>
        </authorList>
    </citation>
    <scope>IDENTIFICATION</scope>
</reference>
<organism evidence="3">
    <name type="scientific">Oryza punctata</name>
    <name type="common">Red rice</name>
    <dbReference type="NCBI Taxonomy" id="4537"/>
    <lineage>
        <taxon>Eukaryota</taxon>
        <taxon>Viridiplantae</taxon>
        <taxon>Streptophyta</taxon>
        <taxon>Embryophyta</taxon>
        <taxon>Tracheophyta</taxon>
        <taxon>Spermatophyta</taxon>
        <taxon>Magnoliopsida</taxon>
        <taxon>Liliopsida</taxon>
        <taxon>Poales</taxon>
        <taxon>Poaceae</taxon>
        <taxon>BOP clade</taxon>
        <taxon>Oryzoideae</taxon>
        <taxon>Oryzeae</taxon>
        <taxon>Oryzinae</taxon>
        <taxon>Oryza</taxon>
    </lineage>
</organism>
<sequence length="401" mass="45246">MDDDDDRWGDVHRDIFGEILKHLPPISGRRRIRLVCRRWRDAVDEIEPEMTIRPKPLAVLKHRHNRTLSAFVLDDLPPPEPRCATTLRCIFQHKDDGNGHHDHYYHERERLVGDQIIGSCNGILLLAHSRYVGNHTLVLLNRASGESLVVQPPPRGKGIVGGSAKLSFAYHPLTGEYKIVHLPVSDWKRTFAVVEVLTVGDGAASWRQVPAPAVVSVDGATYWVAKGGKIMSLDLEHEIIAEVKQLPAMMEVHNVSSPPPSPPLATTAVDNGGCQLTEVGGRLGVAIAKVEVWVLHGRGDKQHWSRWCSMQGLRHNQRITHPCFAYDKYILTNVHHQKNSELSNIKYMYLPFPVEDGIILMRFDEKTDIQVTSVNTNFEIRMLAHVETSEPLEIYKKNVKT</sequence>
<dbReference type="Gramene" id="OPUNC12G11260.1">
    <property type="protein sequence ID" value="OPUNC12G11260.1"/>
    <property type="gene ID" value="OPUNC12G11260"/>
</dbReference>